<evidence type="ECO:0000313" key="1">
    <source>
        <dbReference type="EMBL" id="CAL5083761.1"/>
    </source>
</evidence>
<protein>
    <submittedName>
        <fullName evidence="1">Uncharacterized protein</fullName>
    </submittedName>
</protein>
<name>A0ABC9FY67_9POAL</name>
<organism evidence="1 2">
    <name type="scientific">Urochloa decumbens</name>
    <dbReference type="NCBI Taxonomy" id="240449"/>
    <lineage>
        <taxon>Eukaryota</taxon>
        <taxon>Viridiplantae</taxon>
        <taxon>Streptophyta</taxon>
        <taxon>Embryophyta</taxon>
        <taxon>Tracheophyta</taxon>
        <taxon>Spermatophyta</taxon>
        <taxon>Magnoliopsida</taxon>
        <taxon>Liliopsida</taxon>
        <taxon>Poales</taxon>
        <taxon>Poaceae</taxon>
        <taxon>PACMAD clade</taxon>
        <taxon>Panicoideae</taxon>
        <taxon>Panicodae</taxon>
        <taxon>Paniceae</taxon>
        <taxon>Melinidinae</taxon>
        <taxon>Urochloa</taxon>
    </lineage>
</organism>
<evidence type="ECO:0000313" key="2">
    <source>
        <dbReference type="Proteomes" id="UP001497457"/>
    </source>
</evidence>
<dbReference type="EMBL" id="OZ075117">
    <property type="protein sequence ID" value="CAL5083761.1"/>
    <property type="molecule type" value="Genomic_DNA"/>
</dbReference>
<reference evidence="1 2" key="2">
    <citation type="submission" date="2024-10" db="EMBL/GenBank/DDBJ databases">
        <authorList>
            <person name="Ryan C."/>
        </authorList>
    </citation>
    <scope>NUCLEOTIDE SEQUENCE [LARGE SCALE GENOMIC DNA]</scope>
</reference>
<gene>
    <name evidence="1" type="ORF">URODEC1_LOCUS110131</name>
</gene>
<dbReference type="AlphaFoldDB" id="A0ABC9FY67"/>
<keyword evidence="2" id="KW-1185">Reference proteome</keyword>
<accession>A0ABC9FY67</accession>
<proteinExistence type="predicted"/>
<dbReference type="Proteomes" id="UP001497457">
    <property type="component" value="Chromosome 7b"/>
</dbReference>
<sequence length="186" mass="19935">MAAGMYLKHEMEALMDGPGLPCSKPHQLVPQGDDMLVVIASTEGLDAALSTASFKGRLRGYVVPAASYKDCALLKAAAESGFYGASATPFILVNYPLVGSKVSAIDGVKKELADIAARLNWMESYTLGRVRTQVIGRVLSQQQRIRAAESTAQWAAIVEGTRRKSQRSISSTVAQLKSIVDFLESA</sequence>
<reference evidence="2" key="1">
    <citation type="submission" date="2024-06" db="EMBL/GenBank/DDBJ databases">
        <authorList>
            <person name="Ryan C."/>
        </authorList>
    </citation>
    <scope>NUCLEOTIDE SEQUENCE [LARGE SCALE GENOMIC DNA]</scope>
</reference>